<dbReference type="SUPFAM" id="SSF53474">
    <property type="entry name" value="alpha/beta-Hydrolases"/>
    <property type="match status" value="1"/>
</dbReference>
<dbReference type="STRING" id="660517.SAMN04487946_11227"/>
<dbReference type="InterPro" id="IPR011659">
    <property type="entry name" value="WD40"/>
</dbReference>
<reference evidence="6" key="1">
    <citation type="submission" date="2016-10" db="EMBL/GenBank/DDBJ databases">
        <authorList>
            <person name="Varghese N."/>
            <person name="Submissions S."/>
        </authorList>
    </citation>
    <scope>NUCLEOTIDE SEQUENCE [LARGE SCALE GENOMIC DNA]</scope>
    <source>
        <strain evidence="6">CGMCC 1.10118</strain>
    </source>
</reference>
<dbReference type="Pfam" id="PF07676">
    <property type="entry name" value="PD40"/>
    <property type="match status" value="1"/>
</dbReference>
<dbReference type="RefSeq" id="WP_089768707.1">
    <property type="nucleotide sequence ID" value="NZ_FNPB01000012.1"/>
</dbReference>
<feature type="region of interest" description="Disordered" evidence="3">
    <location>
        <begin position="293"/>
        <end position="321"/>
    </location>
</feature>
<dbReference type="InterPro" id="IPR029058">
    <property type="entry name" value="AB_hydrolase_fold"/>
</dbReference>
<evidence type="ECO:0000256" key="3">
    <source>
        <dbReference type="SAM" id="MobiDB-lite"/>
    </source>
</evidence>
<evidence type="ECO:0000313" key="5">
    <source>
        <dbReference type="EMBL" id="SDY35199.1"/>
    </source>
</evidence>
<dbReference type="Pfam" id="PF00326">
    <property type="entry name" value="Peptidase_S9"/>
    <property type="match status" value="1"/>
</dbReference>
<keyword evidence="6" id="KW-1185">Reference proteome</keyword>
<dbReference type="InterPro" id="IPR001375">
    <property type="entry name" value="Peptidase_S9_cat"/>
</dbReference>
<feature type="domain" description="Peptidase S9 prolyl oligopeptidase catalytic" evidence="4">
    <location>
        <begin position="398"/>
        <end position="606"/>
    </location>
</feature>
<keyword evidence="1" id="KW-0378">Hydrolase</keyword>
<proteinExistence type="predicted"/>
<gene>
    <name evidence="5" type="ORF">SAMN04487946_11227</name>
</gene>
<dbReference type="GO" id="GO:0004252">
    <property type="term" value="F:serine-type endopeptidase activity"/>
    <property type="evidence" value="ECO:0007669"/>
    <property type="project" value="TreeGrafter"/>
</dbReference>
<dbReference type="EMBL" id="FNPB01000012">
    <property type="protein sequence ID" value="SDY35199.1"/>
    <property type="molecule type" value="Genomic_DNA"/>
</dbReference>
<evidence type="ECO:0000256" key="1">
    <source>
        <dbReference type="ARBA" id="ARBA00022801"/>
    </source>
</evidence>
<dbReference type="PANTHER" id="PTHR42776:SF27">
    <property type="entry name" value="DIPEPTIDYL PEPTIDASE FAMILY MEMBER 6"/>
    <property type="match status" value="1"/>
</dbReference>
<dbReference type="InterPro" id="IPR011042">
    <property type="entry name" value="6-blade_b-propeller_TolB-like"/>
</dbReference>
<evidence type="ECO:0000313" key="6">
    <source>
        <dbReference type="Proteomes" id="UP000199170"/>
    </source>
</evidence>
<keyword evidence="5" id="KW-0645">Protease</keyword>
<dbReference type="Proteomes" id="UP000199170">
    <property type="component" value="Unassembled WGS sequence"/>
</dbReference>
<protein>
    <submittedName>
        <fullName evidence="5">Dipeptidyl aminopeptidase/acylaminoacyl peptidase</fullName>
    </submittedName>
</protein>
<name>A0A1H3J6P6_9EURY</name>
<dbReference type="Gene3D" id="2.120.10.30">
    <property type="entry name" value="TolB, C-terminal domain"/>
    <property type="match status" value="1"/>
</dbReference>
<dbReference type="Gene3D" id="3.40.50.1820">
    <property type="entry name" value="alpha/beta hydrolase"/>
    <property type="match status" value="1"/>
</dbReference>
<evidence type="ECO:0000256" key="2">
    <source>
        <dbReference type="ARBA" id="ARBA00022825"/>
    </source>
</evidence>
<keyword evidence="5" id="KW-0031">Aminopeptidase</keyword>
<dbReference type="PANTHER" id="PTHR42776">
    <property type="entry name" value="SERINE PEPTIDASE S9 FAMILY MEMBER"/>
    <property type="match status" value="1"/>
</dbReference>
<dbReference type="GO" id="GO:0006508">
    <property type="term" value="P:proteolysis"/>
    <property type="evidence" value="ECO:0007669"/>
    <property type="project" value="InterPro"/>
</dbReference>
<dbReference type="AlphaFoldDB" id="A0A1H3J6P6"/>
<organism evidence="5 6">
    <name type="scientific">Halobellus clavatus</name>
    <dbReference type="NCBI Taxonomy" id="660517"/>
    <lineage>
        <taxon>Archaea</taxon>
        <taxon>Methanobacteriati</taxon>
        <taxon>Methanobacteriota</taxon>
        <taxon>Stenosarchaea group</taxon>
        <taxon>Halobacteria</taxon>
        <taxon>Halobacteriales</taxon>
        <taxon>Haloferacaceae</taxon>
        <taxon>Halobellus</taxon>
    </lineage>
</organism>
<dbReference type="GO" id="GO:0004177">
    <property type="term" value="F:aminopeptidase activity"/>
    <property type="evidence" value="ECO:0007669"/>
    <property type="project" value="UniProtKB-KW"/>
</dbReference>
<keyword evidence="2" id="KW-0720">Serine protease</keyword>
<sequence>MYRRDLRDTTVDHLLAELAVADSGGYNAFIRSGSDGGPLVYALDRSGRPALWVSEGGGPGRRLTGGDVVANPWGRHRVESPWFDLRSDGARVAYVATTSGHRDLHTADVATGKKRRLTTHDAPDGDPRYAPDGSALAFVTDYWSPGSLGVVSADGSTLECLRDDEYVYADPQWLDTETMLAVRTEHWDTFDNESEIVRVSRSGALKVLYAEPGVLAFGPRPRPGTDEFAFVHEASGCKGLYLDGPGRDREALFVEDGVEAGVPTWDATGDRVATAVSANGASQWYIVPVEGEPEQASSGPAARQPPAWRDGELLGTRSTPTRPLDVRNVTAGESIHRTDGVGFEERLTVPESVRYESVDETEIQAHLYLPDGIETAAPDSIPLVVSPHGGPTAVDEPGFDVRAQYFSALGYAVVKPNYRGSEGFGRAFRDGDNHRRGRGDVADVVTAVEHLDGEYGPIDGSRAGIVGGSAGGQLTVKALAASDRFAAGAALAGVYDYETFVDDTDEIGWRVVRRELGLPATDLAEFTHASPIEDVPDIDAPLLLLHGEADERVPISQSEQLAAELDAHGKRYELQRYADAGHGFTQRETVVDAYTRIADLFAKYLRTDPDDRTSRPRPPQDADRSSSLN</sequence>
<dbReference type="SUPFAM" id="SSF69304">
    <property type="entry name" value="Tricorn protease N-terminal domain"/>
    <property type="match status" value="1"/>
</dbReference>
<evidence type="ECO:0000259" key="4">
    <source>
        <dbReference type="Pfam" id="PF00326"/>
    </source>
</evidence>
<dbReference type="OrthoDB" id="33195at2157"/>
<feature type="region of interest" description="Disordered" evidence="3">
    <location>
        <begin position="607"/>
        <end position="629"/>
    </location>
</feature>
<accession>A0A1H3J6P6</accession>